<feature type="region of interest" description="Disordered" evidence="1">
    <location>
        <begin position="49"/>
        <end position="76"/>
    </location>
</feature>
<evidence type="ECO:0000256" key="2">
    <source>
        <dbReference type="SAM" id="Phobius"/>
    </source>
</evidence>
<dbReference type="EMBL" id="ACRN01000009">
    <property type="protein sequence ID" value="EHM87887.1"/>
    <property type="molecule type" value="Genomic_DNA"/>
</dbReference>
<keyword evidence="2" id="KW-0472">Membrane</keyword>
<dbReference type="Proteomes" id="UP000003822">
    <property type="component" value="Unassembled WGS sequence"/>
</dbReference>
<evidence type="ECO:0000313" key="4">
    <source>
        <dbReference type="Proteomes" id="UP000003822"/>
    </source>
</evidence>
<evidence type="ECO:0000313" key="3">
    <source>
        <dbReference type="EMBL" id="EHM87887.1"/>
    </source>
</evidence>
<protein>
    <submittedName>
        <fullName evidence="3">Uncharacterized protein</fullName>
    </submittedName>
</protein>
<gene>
    <name evidence="3" type="ORF">HMPREF0045_01292</name>
</gene>
<keyword evidence="2" id="KW-1133">Transmembrane helix</keyword>
<reference evidence="3 4" key="1">
    <citation type="submission" date="2011-10" db="EMBL/GenBank/DDBJ databases">
        <title>The Genome Sequence of Actinomyces graevenitzii C83.</title>
        <authorList>
            <consortium name="The Broad Institute Genome Sequencing Platform"/>
            <consortium name="The Broad Institute Genome Sequencing Center for Infectious Disease"/>
            <person name="Earl A."/>
            <person name="Ward D."/>
            <person name="Feldgarden M."/>
            <person name="Gevers D."/>
            <person name="Sibley C.D."/>
            <person name="Field T.R."/>
            <person name="Grinwis M."/>
            <person name="Eshaghurshan C.S."/>
            <person name="Surette M.G."/>
            <person name="Young S.K."/>
            <person name="Zeng Q."/>
            <person name="Gargeya S."/>
            <person name="Fitzgerald M."/>
            <person name="Haas B."/>
            <person name="Abouelleil A."/>
            <person name="Alvarado L."/>
            <person name="Arachchi H.M."/>
            <person name="Berlin A."/>
            <person name="Brown A."/>
            <person name="Chapman S.B."/>
            <person name="Chen Z."/>
            <person name="Dunbar C."/>
            <person name="Freedman E."/>
            <person name="Gearin G."/>
            <person name="Goldberg J."/>
            <person name="Griggs A."/>
            <person name="Gujja S."/>
            <person name="Heiman D."/>
            <person name="Howarth C."/>
            <person name="Larson L."/>
            <person name="Lui A."/>
            <person name="MacDonald P.J.P."/>
            <person name="Montmayeur A."/>
            <person name="Murphy C."/>
            <person name="Neiman D."/>
            <person name="Pearson M."/>
            <person name="Priest M."/>
            <person name="Roberts A."/>
            <person name="Saif S."/>
            <person name="Shea T."/>
            <person name="Shenoy N."/>
            <person name="Sisk P."/>
            <person name="Stolte C."/>
            <person name="Sykes S."/>
            <person name="Wortman J."/>
            <person name="Nusbaum C."/>
            <person name="Birren B."/>
        </authorList>
    </citation>
    <scope>NUCLEOTIDE SEQUENCE [LARGE SCALE GENOMIC DNA]</scope>
    <source>
        <strain evidence="3 4">C83</strain>
    </source>
</reference>
<accession>G9PGB8</accession>
<feature type="compositionally biased region" description="Polar residues" evidence="1">
    <location>
        <begin position="66"/>
        <end position="76"/>
    </location>
</feature>
<name>G9PGB8_9ACTO</name>
<evidence type="ECO:0000256" key="1">
    <source>
        <dbReference type="SAM" id="MobiDB-lite"/>
    </source>
</evidence>
<keyword evidence="4" id="KW-1185">Reference proteome</keyword>
<feature type="compositionally biased region" description="Low complexity" evidence="1">
    <location>
        <begin position="49"/>
        <end position="58"/>
    </location>
</feature>
<organism evidence="3 4">
    <name type="scientific">Actinomyces graevenitzii C83</name>
    <dbReference type="NCBI Taxonomy" id="435830"/>
    <lineage>
        <taxon>Bacteria</taxon>
        <taxon>Bacillati</taxon>
        <taxon>Actinomycetota</taxon>
        <taxon>Actinomycetes</taxon>
        <taxon>Actinomycetales</taxon>
        <taxon>Actinomycetaceae</taxon>
        <taxon>Actinomyces</taxon>
    </lineage>
</organism>
<keyword evidence="2" id="KW-0812">Transmembrane</keyword>
<dbReference type="RefSeq" id="WP_005986703.1">
    <property type="nucleotide sequence ID" value="NZ_JH470338.1"/>
</dbReference>
<dbReference type="OrthoDB" id="9986885at2"/>
<comment type="caution">
    <text evidence="3">The sequence shown here is derived from an EMBL/GenBank/DDBJ whole genome shotgun (WGS) entry which is preliminary data.</text>
</comment>
<feature type="transmembrane region" description="Helical" evidence="2">
    <location>
        <begin position="7"/>
        <end position="31"/>
    </location>
</feature>
<sequence length="204" mass="21628">MTGRQRGLVALIVAILVVVVGLGGFLAWAAFNHGKEEKAALKPALAASASTSSETNEPGESGEGASPTQIDGYSKDFNPTQAQKTLAITTVKAVVPWKQTESASQREKRLSKVCSKAVASQEPIWQSMSGQIPGAWIEVLEVDEPATSTNDGHVIGVGVMVTYRLHIPHNDGTEVIATDTALWVVEMPAKGKVDKATAVIWPKL</sequence>
<dbReference type="STRING" id="435830.HMPREF0045_01292"/>
<dbReference type="HOGENOM" id="CLU_1340868_0_0_11"/>
<dbReference type="AlphaFoldDB" id="G9PGB8"/>
<dbReference type="PATRIC" id="fig|435830.3.peg.1249"/>
<proteinExistence type="predicted"/>